<evidence type="ECO:0000313" key="3">
    <source>
        <dbReference type="EMBL" id="NHC14986.1"/>
    </source>
</evidence>
<comment type="function">
    <text evidence="1">Heme-binding protein able to scavenge peroxynitrite and to protect free L-tyrosine against peroxynitrite-mediated nitration, by acting as a peroxynitrite isomerase that converts peroxynitrite to nitrate. Therefore, this protein likely plays a role in peroxynitrite sensing and in the detoxification of reactive nitrogen and oxygen species (RNS and ROS, respectively). Is able to bind nitric oxide (NO) in vitro, but may act as a sensor of peroxynitrite levels in vivo.</text>
</comment>
<dbReference type="EMBL" id="JAANNP010000014">
    <property type="protein sequence ID" value="NHC14986.1"/>
    <property type="molecule type" value="Genomic_DNA"/>
</dbReference>
<evidence type="ECO:0000313" key="4">
    <source>
        <dbReference type="Proteomes" id="UP000800981"/>
    </source>
</evidence>
<dbReference type="SUPFAM" id="SSF50814">
    <property type="entry name" value="Lipocalins"/>
    <property type="match status" value="1"/>
</dbReference>
<dbReference type="PANTHER" id="PTHR15854">
    <property type="entry name" value="THAP4 PROTEIN"/>
    <property type="match status" value="1"/>
</dbReference>
<dbReference type="Pfam" id="PF08768">
    <property type="entry name" value="THAP4_heme-bd"/>
    <property type="match status" value="1"/>
</dbReference>
<comment type="domain">
    <text evidence="1">Forms a 10-stranded antiparallel beta-barrel structure able to accommodate a hydrophobic ligand in its interior. In fact, this fold hosts the heme group, which is located in a wide surface cleft.</text>
</comment>
<comment type="caution">
    <text evidence="3">The sequence shown here is derived from an EMBL/GenBank/DDBJ whole genome shotgun (WGS) entry which is preliminary data.</text>
</comment>
<dbReference type="HAMAP" id="MF_01297">
    <property type="entry name" value="nitrobindin"/>
    <property type="match status" value="1"/>
</dbReference>
<feature type="domain" description="THAP4-like heme-binding" evidence="2">
    <location>
        <begin position="10"/>
        <end position="161"/>
    </location>
</feature>
<dbReference type="PANTHER" id="PTHR15854:SF4">
    <property type="entry name" value="PEROXYNITRITE ISOMERASE THAP4"/>
    <property type="match status" value="1"/>
</dbReference>
<gene>
    <name evidence="3" type="ORF">G9H71_14450</name>
</gene>
<proteinExistence type="inferred from homology"/>
<protein>
    <recommendedName>
        <fullName evidence="1">Peroxynitrite isomerase</fullName>
        <ecNumber evidence="1">5.99.-.-</ecNumber>
    </recommendedName>
    <alternativeName>
        <fullName evidence="1">Ferric nitrobindin</fullName>
        <shortName evidence="1">Nb(III)</shortName>
    </alternativeName>
</protein>
<dbReference type="Proteomes" id="UP000800981">
    <property type="component" value="Unassembled WGS sequence"/>
</dbReference>
<dbReference type="Gene3D" id="2.40.128.20">
    <property type="match status" value="1"/>
</dbReference>
<comment type="pathway">
    <text evidence="1">Nitrogen metabolism.</text>
</comment>
<reference evidence="3 4" key="1">
    <citation type="submission" date="2020-03" db="EMBL/GenBank/DDBJ databases">
        <title>Two novel Motilibacter sp.</title>
        <authorList>
            <person name="Liu S."/>
        </authorList>
    </citation>
    <scope>NUCLEOTIDE SEQUENCE [LARGE SCALE GENOMIC DNA]</scope>
    <source>
        <strain evidence="3 4">E257</strain>
    </source>
</reference>
<dbReference type="CDD" id="cd07828">
    <property type="entry name" value="lipocalin_heme-bd-THAP4-like"/>
    <property type="match status" value="1"/>
</dbReference>
<feature type="binding site" evidence="1">
    <location>
        <position position="31"/>
    </location>
    <ligand>
        <name>heme b</name>
        <dbReference type="ChEBI" id="CHEBI:60344"/>
    </ligand>
</feature>
<dbReference type="RefSeq" id="WP_166283034.1">
    <property type="nucleotide sequence ID" value="NZ_JAANNP010000014.1"/>
</dbReference>
<keyword evidence="1" id="KW-0413">Isomerase</keyword>
<organism evidence="3 4">
    <name type="scientific">Motilibacter deserti</name>
    <dbReference type="NCBI Taxonomy" id="2714956"/>
    <lineage>
        <taxon>Bacteria</taxon>
        <taxon>Bacillati</taxon>
        <taxon>Actinomycetota</taxon>
        <taxon>Actinomycetes</taxon>
        <taxon>Motilibacterales</taxon>
        <taxon>Motilibacteraceae</taxon>
        <taxon>Motilibacter</taxon>
    </lineage>
</organism>
<dbReference type="InterPro" id="IPR014878">
    <property type="entry name" value="THAP4-like_heme-bd"/>
</dbReference>
<name>A0ABX0GZ81_9ACTN</name>
<dbReference type="InterPro" id="IPR022939">
    <property type="entry name" value="Nb(III)_bact/plant"/>
</dbReference>
<comment type="cofactor">
    <cofactor evidence="1">
        <name>heme b</name>
        <dbReference type="ChEBI" id="CHEBI:60344"/>
    </cofactor>
    <text evidence="1">Binds 1 heme b group per subunit, that coordinates a highly solvent-exposed Fe(III) atom.</text>
</comment>
<comment type="similarity">
    <text evidence="1">Belongs to the nitrobindin family.</text>
</comment>
<keyword evidence="1" id="KW-0349">Heme</keyword>
<accession>A0ABX0GZ81</accession>
<feature type="binding site" description="axial binding residue" evidence="1">
    <location>
        <position position="154"/>
    </location>
    <ligand>
        <name>heme b</name>
        <dbReference type="ChEBI" id="CHEBI:60344"/>
    </ligand>
    <ligandPart>
        <name>Fe</name>
        <dbReference type="ChEBI" id="CHEBI:18248"/>
    </ligandPart>
</feature>
<evidence type="ECO:0000256" key="1">
    <source>
        <dbReference type="HAMAP-Rule" id="MF_01297"/>
    </source>
</evidence>
<feature type="short sequence motif" description="GXWXGXG" evidence="1">
    <location>
        <begin position="19"/>
        <end position="25"/>
    </location>
</feature>
<dbReference type="InterPro" id="IPR045165">
    <property type="entry name" value="Nitrobindin"/>
</dbReference>
<comment type="caution">
    <text evidence="1">Lacks conserved residue(s) required for the propagation of feature annotation.</text>
</comment>
<comment type="catalytic activity">
    <reaction evidence="1">
        <text>peroxynitrite = nitrate</text>
        <dbReference type="Rhea" id="RHEA:63116"/>
        <dbReference type="ChEBI" id="CHEBI:17632"/>
        <dbReference type="ChEBI" id="CHEBI:25941"/>
    </reaction>
</comment>
<dbReference type="EC" id="5.99.-.-" evidence="1"/>
<keyword evidence="1" id="KW-0408">Iron</keyword>
<dbReference type="InterPro" id="IPR012674">
    <property type="entry name" value="Calycin"/>
</dbReference>
<keyword evidence="1" id="KW-0479">Metal-binding</keyword>
<evidence type="ECO:0000259" key="2">
    <source>
        <dbReference type="Pfam" id="PF08768"/>
    </source>
</evidence>
<keyword evidence="4" id="KW-1185">Reference proteome</keyword>
<sequence length="181" mass="19631">MELTPDLPPELVPVAWLLGVWQGAGVIGYPTMQESRFGQQVVFDHAGGAYLTYESRLWTLREDGERGDVITVETGYWRPQPESTIEALIVQPTGVVEVYVGEIHPARIEMRTDVVARTVSAEEHTAGHRLYGLVEGDLLWAYDKAALGQPLSPHASARLKKVPAADAIALSAHAPAPRAGG</sequence>